<comment type="caution">
    <text evidence="1">The sequence shown here is derived from an EMBL/GenBank/DDBJ whole genome shotgun (WGS) entry which is preliminary data.</text>
</comment>
<reference evidence="1 2" key="1">
    <citation type="submission" date="2024-05" db="EMBL/GenBank/DDBJ databases">
        <title>Genome sequence of Ponticoccus litoralis KCCM 90028.</title>
        <authorList>
            <person name="Kim J.M."/>
            <person name="Lee J.K."/>
            <person name="Choi B.J."/>
            <person name="Bayburt H."/>
            <person name="Baek J.H."/>
            <person name="Jeon C.O."/>
        </authorList>
    </citation>
    <scope>NUCLEOTIDE SEQUENCE [LARGE SCALE GENOMIC DNA]</scope>
    <source>
        <strain evidence="1 2">KCCM 90028</strain>
    </source>
</reference>
<keyword evidence="2" id="KW-1185">Reference proteome</keyword>
<protein>
    <submittedName>
        <fullName evidence="1">Gamma-glutamyl-gamma-aminobutyrate hydrolase family protein</fullName>
    </submittedName>
</protein>
<dbReference type="AlphaFoldDB" id="A0AAW9SME6"/>
<dbReference type="EMBL" id="JBDNCH010000002">
    <property type="protein sequence ID" value="MEN9060662.1"/>
    <property type="molecule type" value="Genomic_DNA"/>
</dbReference>
<keyword evidence="1" id="KW-0378">Hydrolase</keyword>
<sequence>MATTGRDGSTETQYIVRRNYAEAIREAGGIPVILSYDIAEIPRYLECFSGFLITGGTPNVTVKPLRTDFEMALIGAALDAGRPLLGICNGMQMIGLTLGGTLIDSIPDEIEAAAEHLPFAVPDRFGHRIAIAPGTGLAGLAQAATAEVNSLHRQGIGGSGSFVVSAVAPDGVAEAIEGLTESYCVGLQWHPEYRLSRLDRAIVNDFVRACCGADD</sequence>
<dbReference type="GO" id="GO:0033969">
    <property type="term" value="F:gamma-glutamyl-gamma-aminobutyrate hydrolase activity"/>
    <property type="evidence" value="ECO:0007669"/>
    <property type="project" value="TreeGrafter"/>
</dbReference>
<dbReference type="SUPFAM" id="SSF52317">
    <property type="entry name" value="Class I glutamine amidotransferase-like"/>
    <property type="match status" value="1"/>
</dbReference>
<evidence type="ECO:0000313" key="1">
    <source>
        <dbReference type="EMBL" id="MEN9060662.1"/>
    </source>
</evidence>
<dbReference type="RefSeq" id="WP_347167946.1">
    <property type="nucleotide sequence ID" value="NZ_JBDNCH010000002.1"/>
</dbReference>
<accession>A0AAW9SME6</accession>
<gene>
    <name evidence="1" type="ORF">ABFB10_06075</name>
</gene>
<proteinExistence type="predicted"/>
<dbReference type="InterPro" id="IPR011697">
    <property type="entry name" value="Peptidase_C26"/>
</dbReference>
<name>A0AAW9SME6_9RHOB</name>
<dbReference type="Proteomes" id="UP001428774">
    <property type="component" value="Unassembled WGS sequence"/>
</dbReference>
<dbReference type="PANTHER" id="PTHR43235:SF1">
    <property type="entry name" value="GLUTAMINE AMIDOTRANSFERASE PB2B2.05-RELATED"/>
    <property type="match status" value="1"/>
</dbReference>
<dbReference type="Gene3D" id="3.40.50.880">
    <property type="match status" value="1"/>
</dbReference>
<dbReference type="Pfam" id="PF07722">
    <property type="entry name" value="Peptidase_C26"/>
    <property type="match status" value="1"/>
</dbReference>
<organism evidence="1 2">
    <name type="scientific">Ponticoccus litoralis</name>
    <dbReference type="NCBI Taxonomy" id="422297"/>
    <lineage>
        <taxon>Bacteria</taxon>
        <taxon>Pseudomonadati</taxon>
        <taxon>Pseudomonadota</taxon>
        <taxon>Alphaproteobacteria</taxon>
        <taxon>Rhodobacterales</taxon>
        <taxon>Roseobacteraceae</taxon>
        <taxon>Ponticoccus</taxon>
    </lineage>
</organism>
<dbReference type="InterPro" id="IPR044668">
    <property type="entry name" value="PuuD-like"/>
</dbReference>
<dbReference type="PANTHER" id="PTHR43235">
    <property type="entry name" value="GLUTAMINE AMIDOTRANSFERASE PB2B2.05-RELATED"/>
    <property type="match status" value="1"/>
</dbReference>
<dbReference type="GO" id="GO:0006598">
    <property type="term" value="P:polyamine catabolic process"/>
    <property type="evidence" value="ECO:0007669"/>
    <property type="project" value="TreeGrafter"/>
</dbReference>
<dbReference type="PROSITE" id="PS51273">
    <property type="entry name" value="GATASE_TYPE_1"/>
    <property type="match status" value="1"/>
</dbReference>
<evidence type="ECO:0000313" key="2">
    <source>
        <dbReference type="Proteomes" id="UP001428774"/>
    </source>
</evidence>
<dbReference type="GO" id="GO:0005829">
    <property type="term" value="C:cytosol"/>
    <property type="evidence" value="ECO:0007669"/>
    <property type="project" value="TreeGrafter"/>
</dbReference>
<dbReference type="InterPro" id="IPR029062">
    <property type="entry name" value="Class_I_gatase-like"/>
</dbReference>